<comment type="caution">
    <text evidence="2">The sequence shown here is derived from an EMBL/GenBank/DDBJ whole genome shotgun (WGS) entry which is preliminary data.</text>
</comment>
<dbReference type="InterPro" id="IPR012334">
    <property type="entry name" value="Pectin_lyas_fold"/>
</dbReference>
<dbReference type="InterPro" id="IPR006626">
    <property type="entry name" value="PbH1"/>
</dbReference>
<reference evidence="2" key="2">
    <citation type="journal article" date="2014" name="ISME J.">
        <title>Microbial stratification in low pH oxic and suboxic macroscopic growths along an acid mine drainage.</title>
        <authorList>
            <person name="Mendez-Garcia C."/>
            <person name="Mesa V."/>
            <person name="Sprenger R.R."/>
            <person name="Richter M."/>
            <person name="Diez M.S."/>
            <person name="Solano J."/>
            <person name="Bargiela R."/>
            <person name="Golyshina O.V."/>
            <person name="Manteca A."/>
            <person name="Ramos J.L."/>
            <person name="Gallego J.R."/>
            <person name="Llorente I."/>
            <person name="Martins Dos Santos V.A."/>
            <person name="Jensen O.N."/>
            <person name="Pelaez A.I."/>
            <person name="Sanchez J."/>
            <person name="Ferrer M."/>
        </authorList>
    </citation>
    <scope>NUCLEOTIDE SEQUENCE</scope>
</reference>
<reference evidence="2" key="1">
    <citation type="submission" date="2013-08" db="EMBL/GenBank/DDBJ databases">
        <authorList>
            <person name="Mendez C."/>
            <person name="Richter M."/>
            <person name="Ferrer M."/>
            <person name="Sanchez J."/>
        </authorList>
    </citation>
    <scope>NUCLEOTIDE SEQUENCE</scope>
</reference>
<dbReference type="InterPro" id="IPR039448">
    <property type="entry name" value="Beta_helix"/>
</dbReference>
<dbReference type="SUPFAM" id="SSF51126">
    <property type="entry name" value="Pectin lyase-like"/>
    <property type="match status" value="1"/>
</dbReference>
<feature type="non-terminal residue" evidence="2">
    <location>
        <position position="248"/>
    </location>
</feature>
<protein>
    <recommendedName>
        <fullName evidence="1">Right handed beta helix domain-containing protein</fullName>
    </recommendedName>
</protein>
<feature type="non-terminal residue" evidence="2">
    <location>
        <position position="1"/>
    </location>
</feature>
<sequence length="248" mass="27614">FYIDNVREVLKEPGQWYFDRPAGKILYKPDTGDRLAKFSAVVPVLRHLIKFRGSPERNAYVQHVAIKGVSFQHSACTVSRDRLANDNQSATRGWEAAIFGHGVRNIRILDCDLCHCGEHGIRFMEASENVTIQQCHIHDMGGGGVYFGLDCPIVDYYKLPTATRFVAACVVDNNFIHDNGKLFPQACGVWIGHASDNRISHNVIMNLYYTGVSVGWNWATTPSPAVRNIVEFNRLYNLGNGVLSDGGG</sequence>
<dbReference type="SMART" id="SM00710">
    <property type="entry name" value="PbH1"/>
    <property type="match status" value="5"/>
</dbReference>
<dbReference type="Pfam" id="PF13229">
    <property type="entry name" value="Beta_helix"/>
    <property type="match status" value="1"/>
</dbReference>
<feature type="domain" description="Right handed beta helix" evidence="1">
    <location>
        <begin position="84"/>
        <end position="147"/>
    </location>
</feature>
<proteinExistence type="predicted"/>
<evidence type="ECO:0000259" key="1">
    <source>
        <dbReference type="Pfam" id="PF13229"/>
    </source>
</evidence>
<dbReference type="Gene3D" id="2.160.20.10">
    <property type="entry name" value="Single-stranded right-handed beta-helix, Pectin lyase-like"/>
    <property type="match status" value="1"/>
</dbReference>
<evidence type="ECO:0000313" key="2">
    <source>
        <dbReference type="EMBL" id="EQD28590.1"/>
    </source>
</evidence>
<organism evidence="2">
    <name type="scientific">mine drainage metagenome</name>
    <dbReference type="NCBI Taxonomy" id="410659"/>
    <lineage>
        <taxon>unclassified sequences</taxon>
        <taxon>metagenomes</taxon>
        <taxon>ecological metagenomes</taxon>
    </lineage>
</organism>
<accession>T0ZFW7</accession>
<dbReference type="InterPro" id="IPR011050">
    <property type="entry name" value="Pectin_lyase_fold/virulence"/>
</dbReference>
<dbReference type="AlphaFoldDB" id="T0ZFW7"/>
<name>T0ZFW7_9ZZZZ</name>
<dbReference type="PANTHER" id="PTHR36453:SF1">
    <property type="entry name" value="RIGHT HANDED BETA HELIX DOMAIN-CONTAINING PROTEIN"/>
    <property type="match status" value="1"/>
</dbReference>
<gene>
    <name evidence="2" type="ORF">B1A_21109</name>
</gene>
<dbReference type="EMBL" id="AUZX01015596">
    <property type="protein sequence ID" value="EQD28590.1"/>
    <property type="molecule type" value="Genomic_DNA"/>
</dbReference>
<dbReference type="PANTHER" id="PTHR36453">
    <property type="entry name" value="SECRETED PROTEIN-RELATED"/>
    <property type="match status" value="1"/>
</dbReference>